<dbReference type="eggNOG" id="ENOG502SGWJ">
    <property type="taxonomic scope" value="Eukaryota"/>
</dbReference>
<dbReference type="PaxDb" id="3880-AES71882"/>
<gene>
    <name evidence="1" type="ordered locus">MTR_3g083750</name>
</gene>
<dbReference type="EnsemblPlants" id="AES71882">
    <property type="protein sequence ID" value="AES71882"/>
    <property type="gene ID" value="MTR_3g083750"/>
</dbReference>
<accession>G7JA54</accession>
<organism evidence="1 3">
    <name type="scientific">Medicago truncatula</name>
    <name type="common">Barrel medic</name>
    <name type="synonym">Medicago tribuloides</name>
    <dbReference type="NCBI Taxonomy" id="3880"/>
    <lineage>
        <taxon>Eukaryota</taxon>
        <taxon>Viridiplantae</taxon>
        <taxon>Streptophyta</taxon>
        <taxon>Embryophyta</taxon>
        <taxon>Tracheophyta</taxon>
        <taxon>Spermatophyta</taxon>
        <taxon>Magnoliopsida</taxon>
        <taxon>eudicotyledons</taxon>
        <taxon>Gunneridae</taxon>
        <taxon>Pentapetalae</taxon>
        <taxon>rosids</taxon>
        <taxon>fabids</taxon>
        <taxon>Fabales</taxon>
        <taxon>Fabaceae</taxon>
        <taxon>Papilionoideae</taxon>
        <taxon>50 kb inversion clade</taxon>
        <taxon>NPAAA clade</taxon>
        <taxon>Hologalegina</taxon>
        <taxon>IRL clade</taxon>
        <taxon>Trifolieae</taxon>
        <taxon>Medicago</taxon>
    </lineage>
</organism>
<name>G7JA54_MEDTR</name>
<dbReference type="Proteomes" id="UP000002051">
    <property type="component" value="Chromosome 3"/>
</dbReference>
<dbReference type="EMBL" id="CM001219">
    <property type="protein sequence ID" value="AES71882.1"/>
    <property type="molecule type" value="Genomic_DNA"/>
</dbReference>
<sequence length="75" mass="9047">MDNQNGFSDSVTNINMKEKLSMDRKKYMMSRIVFLENEEDINMKADTFITNFRKQLKIERQESLQHFHEMTRRGA</sequence>
<proteinExistence type="predicted"/>
<evidence type="ECO:0000313" key="1">
    <source>
        <dbReference type="EMBL" id="AES71882.1"/>
    </source>
</evidence>
<dbReference type="InterPro" id="IPR008480">
    <property type="entry name" value="DUF761_pln"/>
</dbReference>
<dbReference type="AlphaFoldDB" id="G7JA54"/>
<dbReference type="Pfam" id="PF05553">
    <property type="entry name" value="DUF761"/>
    <property type="match status" value="1"/>
</dbReference>
<reference evidence="1 3" key="1">
    <citation type="journal article" date="2011" name="Nature">
        <title>The Medicago genome provides insight into the evolution of rhizobial symbioses.</title>
        <authorList>
            <person name="Young N.D."/>
            <person name="Debelle F."/>
            <person name="Oldroyd G.E."/>
            <person name="Geurts R."/>
            <person name="Cannon S.B."/>
            <person name="Udvardi M.K."/>
            <person name="Benedito V.A."/>
            <person name="Mayer K.F."/>
            <person name="Gouzy J."/>
            <person name="Schoof H."/>
            <person name="Van de Peer Y."/>
            <person name="Proost S."/>
            <person name="Cook D.R."/>
            <person name="Meyers B.C."/>
            <person name="Spannagl M."/>
            <person name="Cheung F."/>
            <person name="De Mita S."/>
            <person name="Krishnakumar V."/>
            <person name="Gundlach H."/>
            <person name="Zhou S."/>
            <person name="Mudge J."/>
            <person name="Bharti A.K."/>
            <person name="Murray J.D."/>
            <person name="Naoumkina M.A."/>
            <person name="Rosen B."/>
            <person name="Silverstein K.A."/>
            <person name="Tang H."/>
            <person name="Rombauts S."/>
            <person name="Zhao P.X."/>
            <person name="Zhou P."/>
            <person name="Barbe V."/>
            <person name="Bardou P."/>
            <person name="Bechner M."/>
            <person name="Bellec A."/>
            <person name="Berger A."/>
            <person name="Berges H."/>
            <person name="Bidwell S."/>
            <person name="Bisseling T."/>
            <person name="Choisne N."/>
            <person name="Couloux A."/>
            <person name="Denny R."/>
            <person name="Deshpande S."/>
            <person name="Dai X."/>
            <person name="Doyle J.J."/>
            <person name="Dudez A.M."/>
            <person name="Farmer A.D."/>
            <person name="Fouteau S."/>
            <person name="Franken C."/>
            <person name="Gibelin C."/>
            <person name="Gish J."/>
            <person name="Goldstein S."/>
            <person name="Gonzalez A.J."/>
            <person name="Green P.J."/>
            <person name="Hallab A."/>
            <person name="Hartog M."/>
            <person name="Hua A."/>
            <person name="Humphray S.J."/>
            <person name="Jeong D.H."/>
            <person name="Jing Y."/>
            <person name="Jocker A."/>
            <person name="Kenton S.M."/>
            <person name="Kim D.J."/>
            <person name="Klee K."/>
            <person name="Lai H."/>
            <person name="Lang C."/>
            <person name="Lin S."/>
            <person name="Macmil S.L."/>
            <person name="Magdelenat G."/>
            <person name="Matthews L."/>
            <person name="McCorrison J."/>
            <person name="Monaghan E.L."/>
            <person name="Mun J.H."/>
            <person name="Najar F.Z."/>
            <person name="Nicholson C."/>
            <person name="Noirot C."/>
            <person name="O'Bleness M."/>
            <person name="Paule C.R."/>
            <person name="Poulain J."/>
            <person name="Prion F."/>
            <person name="Qin B."/>
            <person name="Qu C."/>
            <person name="Retzel E.F."/>
            <person name="Riddle C."/>
            <person name="Sallet E."/>
            <person name="Samain S."/>
            <person name="Samson N."/>
            <person name="Sanders I."/>
            <person name="Saurat O."/>
            <person name="Scarpelli C."/>
            <person name="Schiex T."/>
            <person name="Segurens B."/>
            <person name="Severin A.J."/>
            <person name="Sherrier D.J."/>
            <person name="Shi R."/>
            <person name="Sims S."/>
            <person name="Singer S.R."/>
            <person name="Sinharoy S."/>
            <person name="Sterck L."/>
            <person name="Viollet A."/>
            <person name="Wang B.B."/>
            <person name="Wang K."/>
            <person name="Wang M."/>
            <person name="Wang X."/>
            <person name="Warfsmann J."/>
            <person name="Weissenbach J."/>
            <person name="White D.D."/>
            <person name="White J.D."/>
            <person name="Wiley G.B."/>
            <person name="Wincker P."/>
            <person name="Xing Y."/>
            <person name="Yang L."/>
            <person name="Yao Z."/>
            <person name="Ying F."/>
            <person name="Zhai J."/>
            <person name="Zhou L."/>
            <person name="Zuber A."/>
            <person name="Denarie J."/>
            <person name="Dixon R.A."/>
            <person name="May G.D."/>
            <person name="Schwartz D.C."/>
            <person name="Rogers J."/>
            <person name="Quetier F."/>
            <person name="Town C.D."/>
            <person name="Roe B.A."/>
        </authorList>
    </citation>
    <scope>NUCLEOTIDE SEQUENCE [LARGE SCALE GENOMIC DNA]</scope>
    <source>
        <strain evidence="1">A17</strain>
        <strain evidence="2 3">cv. Jemalong A17</strain>
    </source>
</reference>
<evidence type="ECO:0000313" key="2">
    <source>
        <dbReference type="EnsemblPlants" id="AES71882"/>
    </source>
</evidence>
<reference evidence="1 3" key="2">
    <citation type="journal article" date="2014" name="BMC Genomics">
        <title>An improved genome release (version Mt4.0) for the model legume Medicago truncatula.</title>
        <authorList>
            <person name="Tang H."/>
            <person name="Krishnakumar V."/>
            <person name="Bidwell S."/>
            <person name="Rosen B."/>
            <person name="Chan A."/>
            <person name="Zhou S."/>
            <person name="Gentzbittel L."/>
            <person name="Childs K.L."/>
            <person name="Yandell M."/>
            <person name="Gundlach H."/>
            <person name="Mayer K.F."/>
            <person name="Schwartz D.C."/>
            <person name="Town C.D."/>
        </authorList>
    </citation>
    <scope>GENOME REANNOTATION</scope>
    <source>
        <strain evidence="2 3">cv. Jemalong A17</strain>
    </source>
</reference>
<evidence type="ECO:0000313" key="3">
    <source>
        <dbReference type="Proteomes" id="UP000002051"/>
    </source>
</evidence>
<dbReference type="HOGENOM" id="CLU_200031_0_0_1"/>
<protein>
    <submittedName>
        <fullName evidence="1">DUF761 domain protein</fullName>
    </submittedName>
</protein>
<keyword evidence="3" id="KW-1185">Reference proteome</keyword>
<reference evidence="2" key="3">
    <citation type="submission" date="2015-04" db="UniProtKB">
        <authorList>
            <consortium name="EnsemblPlants"/>
        </authorList>
    </citation>
    <scope>IDENTIFICATION</scope>
    <source>
        <strain evidence="2">cv. Jemalong A17</strain>
    </source>
</reference>